<dbReference type="AlphaFoldDB" id="A0A0C9Z5E0"/>
<dbReference type="EMBL" id="KN836164">
    <property type="protein sequence ID" value="KIK32630.1"/>
    <property type="molecule type" value="Genomic_DNA"/>
</dbReference>
<sequence>MGGGVCNSYNTTEEKNNHSTDLRSANDERRTHKYEQPPPKSDLSPPKTNTEDPTPTSTPTQAIVSAGAMGSAVAKRLVHGGCTIYTNLDGRSPTANQRALDVGMINVHLLTLLCRKARRIRRRGEADIFKGFAKVFERVAGSLEGDRKDVETLKTGVEKALELQGMSK</sequence>
<dbReference type="InParanoid" id="A0A0C9Z5E0"/>
<evidence type="ECO:0000256" key="1">
    <source>
        <dbReference type="SAM" id="MobiDB-lite"/>
    </source>
</evidence>
<dbReference type="OrthoDB" id="9988102at2759"/>
<gene>
    <name evidence="2" type="ORF">CY34DRAFT_18904</name>
</gene>
<feature type="compositionally biased region" description="Basic and acidic residues" evidence="1">
    <location>
        <begin position="12"/>
        <end position="35"/>
    </location>
</feature>
<proteinExistence type="predicted"/>
<accession>A0A0C9Z5E0</accession>
<protein>
    <submittedName>
        <fullName evidence="2">Uncharacterized protein</fullName>
    </submittedName>
</protein>
<name>A0A0C9Z5E0_9AGAM</name>
<evidence type="ECO:0000313" key="3">
    <source>
        <dbReference type="Proteomes" id="UP000054485"/>
    </source>
</evidence>
<feature type="compositionally biased region" description="Polar residues" evidence="1">
    <location>
        <begin position="46"/>
        <end position="60"/>
    </location>
</feature>
<evidence type="ECO:0000313" key="2">
    <source>
        <dbReference type="EMBL" id="KIK32630.1"/>
    </source>
</evidence>
<dbReference type="HOGENOM" id="CLU_1587581_0_0_1"/>
<dbReference type="Proteomes" id="UP000054485">
    <property type="component" value="Unassembled WGS sequence"/>
</dbReference>
<dbReference type="STRING" id="930992.A0A0C9Z5E0"/>
<dbReference type="Gene3D" id="3.40.50.720">
    <property type="entry name" value="NAD(P)-binding Rossmann-like Domain"/>
    <property type="match status" value="1"/>
</dbReference>
<feature type="region of interest" description="Disordered" evidence="1">
    <location>
        <begin position="1"/>
        <end position="60"/>
    </location>
</feature>
<reference evidence="2 3" key="1">
    <citation type="submission" date="2014-04" db="EMBL/GenBank/DDBJ databases">
        <authorList>
            <consortium name="DOE Joint Genome Institute"/>
            <person name="Kuo A."/>
            <person name="Ruytinx J."/>
            <person name="Rineau F."/>
            <person name="Colpaert J."/>
            <person name="Kohler A."/>
            <person name="Nagy L.G."/>
            <person name="Floudas D."/>
            <person name="Copeland A."/>
            <person name="Barry K.W."/>
            <person name="Cichocki N."/>
            <person name="Veneault-Fourrey C."/>
            <person name="LaButti K."/>
            <person name="Lindquist E.A."/>
            <person name="Lipzen A."/>
            <person name="Lundell T."/>
            <person name="Morin E."/>
            <person name="Murat C."/>
            <person name="Sun H."/>
            <person name="Tunlid A."/>
            <person name="Henrissat B."/>
            <person name="Grigoriev I.V."/>
            <person name="Hibbett D.S."/>
            <person name="Martin F."/>
            <person name="Nordberg H.P."/>
            <person name="Cantor M.N."/>
            <person name="Hua S.X."/>
        </authorList>
    </citation>
    <scope>NUCLEOTIDE SEQUENCE [LARGE SCALE GENOMIC DNA]</scope>
    <source>
        <strain evidence="2 3">UH-Slu-Lm8-n1</strain>
    </source>
</reference>
<reference evidence="3" key="2">
    <citation type="submission" date="2015-01" db="EMBL/GenBank/DDBJ databases">
        <title>Evolutionary Origins and Diversification of the Mycorrhizal Mutualists.</title>
        <authorList>
            <consortium name="DOE Joint Genome Institute"/>
            <consortium name="Mycorrhizal Genomics Consortium"/>
            <person name="Kohler A."/>
            <person name="Kuo A."/>
            <person name="Nagy L.G."/>
            <person name="Floudas D."/>
            <person name="Copeland A."/>
            <person name="Barry K.W."/>
            <person name="Cichocki N."/>
            <person name="Veneault-Fourrey C."/>
            <person name="LaButti K."/>
            <person name="Lindquist E.A."/>
            <person name="Lipzen A."/>
            <person name="Lundell T."/>
            <person name="Morin E."/>
            <person name="Murat C."/>
            <person name="Riley R."/>
            <person name="Ohm R."/>
            <person name="Sun H."/>
            <person name="Tunlid A."/>
            <person name="Henrissat B."/>
            <person name="Grigoriev I.V."/>
            <person name="Hibbett D.S."/>
            <person name="Martin F."/>
        </authorList>
    </citation>
    <scope>NUCLEOTIDE SEQUENCE [LARGE SCALE GENOMIC DNA]</scope>
    <source>
        <strain evidence="3">UH-Slu-Lm8-n1</strain>
    </source>
</reference>
<organism evidence="2 3">
    <name type="scientific">Suillus luteus UH-Slu-Lm8-n1</name>
    <dbReference type="NCBI Taxonomy" id="930992"/>
    <lineage>
        <taxon>Eukaryota</taxon>
        <taxon>Fungi</taxon>
        <taxon>Dikarya</taxon>
        <taxon>Basidiomycota</taxon>
        <taxon>Agaricomycotina</taxon>
        <taxon>Agaricomycetes</taxon>
        <taxon>Agaricomycetidae</taxon>
        <taxon>Boletales</taxon>
        <taxon>Suillineae</taxon>
        <taxon>Suillaceae</taxon>
        <taxon>Suillus</taxon>
    </lineage>
</organism>
<keyword evidence="3" id="KW-1185">Reference proteome</keyword>